<feature type="domain" description="PAS" evidence="3">
    <location>
        <begin position="494"/>
        <end position="564"/>
    </location>
</feature>
<dbReference type="InterPro" id="IPR001633">
    <property type="entry name" value="EAL_dom"/>
</dbReference>
<dbReference type="NCBIfam" id="TIGR00229">
    <property type="entry name" value="sensory_box"/>
    <property type="match status" value="2"/>
</dbReference>
<dbReference type="NCBIfam" id="TIGR00254">
    <property type="entry name" value="GGDEF"/>
    <property type="match status" value="1"/>
</dbReference>
<dbReference type="SMART" id="SM00086">
    <property type="entry name" value="PAC"/>
    <property type="match status" value="2"/>
</dbReference>
<proteinExistence type="predicted"/>
<reference evidence="8" key="1">
    <citation type="journal article" date="2018" name="Front. Microbiol.">
        <title>Genome-Based Analysis Reveals the Taxonomy and Diversity of the Family Idiomarinaceae.</title>
        <authorList>
            <person name="Liu Y."/>
            <person name="Lai Q."/>
            <person name="Shao Z."/>
        </authorList>
    </citation>
    <scope>NUCLEOTIDE SEQUENCE [LARGE SCALE GENOMIC DNA]</scope>
    <source>
        <strain evidence="8">BH195</strain>
    </source>
</reference>
<evidence type="ECO:0000313" key="7">
    <source>
        <dbReference type="EMBL" id="RUO54663.1"/>
    </source>
</evidence>
<dbReference type="SUPFAM" id="SSF141868">
    <property type="entry name" value="EAL domain-like"/>
    <property type="match status" value="1"/>
</dbReference>
<evidence type="ECO:0000259" key="4">
    <source>
        <dbReference type="PROSITE" id="PS50113"/>
    </source>
</evidence>
<dbReference type="InterPro" id="IPR035919">
    <property type="entry name" value="EAL_sf"/>
</dbReference>
<dbReference type="PROSITE" id="PS50113">
    <property type="entry name" value="PAC"/>
    <property type="match status" value="1"/>
</dbReference>
<dbReference type="CDD" id="cd01949">
    <property type="entry name" value="GGDEF"/>
    <property type="match status" value="1"/>
</dbReference>
<evidence type="ECO:0000259" key="6">
    <source>
        <dbReference type="PROSITE" id="PS50887"/>
    </source>
</evidence>
<feature type="transmembrane region" description="Helical" evidence="2">
    <location>
        <begin position="7"/>
        <end position="33"/>
    </location>
</feature>
<evidence type="ECO:0000259" key="5">
    <source>
        <dbReference type="PROSITE" id="PS50883"/>
    </source>
</evidence>
<evidence type="ECO:0000259" key="3">
    <source>
        <dbReference type="PROSITE" id="PS50112"/>
    </source>
</evidence>
<feature type="transmembrane region" description="Helical" evidence="2">
    <location>
        <begin position="45"/>
        <end position="67"/>
    </location>
</feature>
<dbReference type="InterPro" id="IPR001610">
    <property type="entry name" value="PAC"/>
</dbReference>
<dbReference type="PROSITE" id="PS50883">
    <property type="entry name" value="EAL"/>
    <property type="match status" value="1"/>
</dbReference>
<feature type="transmembrane region" description="Helical" evidence="2">
    <location>
        <begin position="203"/>
        <end position="222"/>
    </location>
</feature>
<dbReference type="PROSITE" id="PS50112">
    <property type="entry name" value="PAS"/>
    <property type="match status" value="2"/>
</dbReference>
<dbReference type="InterPro" id="IPR013767">
    <property type="entry name" value="PAS_fold"/>
</dbReference>
<dbReference type="CDD" id="cd00130">
    <property type="entry name" value="PAS"/>
    <property type="match status" value="2"/>
</dbReference>
<sequence>MIYRRSLALSLVNVTLYVTISATFLFGLLGLALNIYSQPASAFERVISTTSAVVAIAVAFALFGLAAKRRLIQIFSAAVVILAALHSLIINLSIASIFYLDFLKAIDAYFYPPVALTFVLLGITLMLNPREPIQRRWMRVFASFLVLLSLAAMALHFVENGFAYLGPHPPVTSLASLTLLLIGISLLLSSSNRVLLFRLNNNPAAWVTFVFISIICCAWFILSLNQIKEIRAEAITTIEKVAQVRQQTIQVNIQVLNRLRERWQELGIAPTAPFAQFDVATYLRDIPHYLGIHLLDSRGRPQWQQHRNDNDDYREHLNHPEVQTWLTSAPPDISMLIPQEEFRAEKRPVGLMLMPVGYEADRRYYLLVVFDLLQLISPETRMLPENLKVYAAMDDDRVISFDQSKPSHLNELSIAKAELKIPYSQPLQLSVTLYSFEELSNASNLRMLIATLGFLFCIAFLALTQQNTMLTKHSRRLNNVRSQLQDQQSQLKFNEQQYSSLFLFHPDAVFSLDLEGMVTSANHAVLNILNADEDKIIGSHFSAFVLPADRRYAEECFQRSLQGETCRYDIRVFASQGQLLHVHVTNLPIVINGEITGVFGIAKDISLQKEQDEQLNVLMRSVNVSTNGIVISDGTDPSSPIIYSNDAFTRMTGYAAKDIVGKPCDFLIGEKTDPDVVATVRKALSERTACKVEVIHYRKDGSYFWDDLQLAPVADAGGVITHFVGVHQDITDRIDNEKLLAFQAEHDALTELFNRYAFERRLAEAIEYEKHDFQHGPQWGVLFIDLDGFKPINEAMGLEAGDQVLQQVAARLSENLKATAFAARFAGDEFVVAVQTEDLTALEALGQKLLAAIADPYPIRQQKVYLTASIGIASHCNASQQAVDLIQQADIAMSMAKRQGRNHLFFYKPQIAQNQRLDVNLRNQFQQAIDQERLQLFYQPIVDLKTGKVIAAEALMRWQIHEGNYVPPAKFIPMAETTGQIIPASQWAFAQACDDLRVMLQQQSDLQVCVNLSAVQFSRANFFEQIVATIEEHQLTNQQVELELTESILMDDSEHAIALINRFREAGLSMTIDDFGTGFSSLSYLKKLPVNKLKIDRAFIQDIIKKPSDEAIVRGILAMARQLNIAVVAEGIETKEQAVRLAELGCDYGQGYYFAKPMPLAEFMEFLA</sequence>
<dbReference type="Pfam" id="PF00990">
    <property type="entry name" value="GGDEF"/>
    <property type="match status" value="1"/>
</dbReference>
<feature type="transmembrane region" description="Helical" evidence="2">
    <location>
        <begin position="170"/>
        <end position="191"/>
    </location>
</feature>
<feature type="transmembrane region" description="Helical" evidence="2">
    <location>
        <begin position="74"/>
        <end position="98"/>
    </location>
</feature>
<protein>
    <recommendedName>
        <fullName evidence="9">Bifunctional diguanylate cyclase/phosphodiesterase</fullName>
    </recommendedName>
</protein>
<evidence type="ECO:0000256" key="1">
    <source>
        <dbReference type="SAM" id="Coils"/>
    </source>
</evidence>
<dbReference type="PANTHER" id="PTHR44757:SF2">
    <property type="entry name" value="BIOFILM ARCHITECTURE MAINTENANCE PROTEIN MBAA"/>
    <property type="match status" value="1"/>
</dbReference>
<accession>A0A432Y142</accession>
<dbReference type="InterPro" id="IPR000700">
    <property type="entry name" value="PAS-assoc_C"/>
</dbReference>
<dbReference type="Pfam" id="PF00563">
    <property type="entry name" value="EAL"/>
    <property type="match status" value="1"/>
</dbReference>
<feature type="coiled-coil region" evidence="1">
    <location>
        <begin position="470"/>
        <end position="497"/>
    </location>
</feature>
<feature type="transmembrane region" description="Helical" evidence="2">
    <location>
        <begin position="140"/>
        <end position="158"/>
    </location>
</feature>
<keyword evidence="2" id="KW-0812">Transmembrane</keyword>
<dbReference type="InterPro" id="IPR043128">
    <property type="entry name" value="Rev_trsase/Diguanyl_cyclase"/>
</dbReference>
<dbReference type="InterPro" id="IPR000014">
    <property type="entry name" value="PAS"/>
</dbReference>
<dbReference type="SMART" id="SM00091">
    <property type="entry name" value="PAS"/>
    <property type="match status" value="2"/>
</dbReference>
<comment type="caution">
    <text evidence="7">The sequence shown here is derived from an EMBL/GenBank/DDBJ whole genome shotgun (WGS) entry which is preliminary data.</text>
</comment>
<dbReference type="SUPFAM" id="SSF55785">
    <property type="entry name" value="PYP-like sensor domain (PAS domain)"/>
    <property type="match status" value="2"/>
</dbReference>
<evidence type="ECO:0000256" key="2">
    <source>
        <dbReference type="SAM" id="Phobius"/>
    </source>
</evidence>
<dbReference type="CDD" id="cd01948">
    <property type="entry name" value="EAL"/>
    <property type="match status" value="1"/>
</dbReference>
<feature type="domain" description="GGDEF" evidence="6">
    <location>
        <begin position="777"/>
        <end position="909"/>
    </location>
</feature>
<dbReference type="Gene3D" id="3.30.450.20">
    <property type="entry name" value="PAS domain"/>
    <property type="match status" value="2"/>
</dbReference>
<evidence type="ECO:0000313" key="8">
    <source>
        <dbReference type="Proteomes" id="UP000287198"/>
    </source>
</evidence>
<keyword evidence="2" id="KW-0472">Membrane</keyword>
<dbReference type="Pfam" id="PF13426">
    <property type="entry name" value="PAS_9"/>
    <property type="match status" value="1"/>
</dbReference>
<gene>
    <name evidence="7" type="ORF">CWI69_04435</name>
</gene>
<dbReference type="InterPro" id="IPR029787">
    <property type="entry name" value="Nucleotide_cyclase"/>
</dbReference>
<dbReference type="InterPro" id="IPR000160">
    <property type="entry name" value="GGDEF_dom"/>
</dbReference>
<dbReference type="Gene3D" id="3.30.70.270">
    <property type="match status" value="1"/>
</dbReference>
<name>A0A432Y142_9GAMM</name>
<feature type="transmembrane region" description="Helical" evidence="2">
    <location>
        <begin position="110"/>
        <end position="128"/>
    </location>
</feature>
<dbReference type="AlphaFoldDB" id="A0A432Y142"/>
<dbReference type="PROSITE" id="PS50887">
    <property type="entry name" value="GGDEF"/>
    <property type="match status" value="1"/>
</dbReference>
<dbReference type="Proteomes" id="UP000287198">
    <property type="component" value="Unassembled WGS sequence"/>
</dbReference>
<feature type="domain" description="PAC" evidence="4">
    <location>
        <begin position="690"/>
        <end position="742"/>
    </location>
</feature>
<feature type="domain" description="EAL" evidence="5">
    <location>
        <begin position="918"/>
        <end position="1168"/>
    </location>
</feature>
<organism evidence="7 8">
    <name type="scientific">Pseudidiomarina halophila</name>
    <dbReference type="NCBI Taxonomy" id="1449799"/>
    <lineage>
        <taxon>Bacteria</taxon>
        <taxon>Pseudomonadati</taxon>
        <taxon>Pseudomonadota</taxon>
        <taxon>Gammaproteobacteria</taxon>
        <taxon>Alteromonadales</taxon>
        <taxon>Idiomarinaceae</taxon>
        <taxon>Pseudidiomarina</taxon>
    </lineage>
</organism>
<dbReference type="GO" id="GO:0006355">
    <property type="term" value="P:regulation of DNA-templated transcription"/>
    <property type="evidence" value="ECO:0007669"/>
    <property type="project" value="InterPro"/>
</dbReference>
<keyword evidence="8" id="KW-1185">Reference proteome</keyword>
<dbReference type="EMBL" id="PIPW01000001">
    <property type="protein sequence ID" value="RUO54663.1"/>
    <property type="molecule type" value="Genomic_DNA"/>
</dbReference>
<dbReference type="Pfam" id="PF00989">
    <property type="entry name" value="PAS"/>
    <property type="match status" value="1"/>
</dbReference>
<dbReference type="InterPro" id="IPR035965">
    <property type="entry name" value="PAS-like_dom_sf"/>
</dbReference>
<keyword evidence="2" id="KW-1133">Transmembrane helix</keyword>
<dbReference type="SMART" id="SM00267">
    <property type="entry name" value="GGDEF"/>
    <property type="match status" value="1"/>
</dbReference>
<dbReference type="Gene3D" id="3.20.20.450">
    <property type="entry name" value="EAL domain"/>
    <property type="match status" value="1"/>
</dbReference>
<dbReference type="OrthoDB" id="6597954at2"/>
<dbReference type="PANTHER" id="PTHR44757">
    <property type="entry name" value="DIGUANYLATE CYCLASE DGCP"/>
    <property type="match status" value="1"/>
</dbReference>
<dbReference type="SUPFAM" id="SSF55073">
    <property type="entry name" value="Nucleotide cyclase"/>
    <property type="match status" value="1"/>
</dbReference>
<dbReference type="RefSeq" id="WP_126762241.1">
    <property type="nucleotide sequence ID" value="NZ_JBHLTZ010000004.1"/>
</dbReference>
<evidence type="ECO:0008006" key="9">
    <source>
        <dbReference type="Google" id="ProtNLM"/>
    </source>
</evidence>
<dbReference type="InterPro" id="IPR052155">
    <property type="entry name" value="Biofilm_reg_signaling"/>
</dbReference>
<feature type="domain" description="PAS" evidence="3">
    <location>
        <begin position="614"/>
        <end position="686"/>
    </location>
</feature>
<dbReference type="SMART" id="SM00052">
    <property type="entry name" value="EAL"/>
    <property type="match status" value="1"/>
</dbReference>
<keyword evidence="1" id="KW-0175">Coiled coil</keyword>